<dbReference type="Gene3D" id="3.60.21.70">
    <property type="entry name" value="PhoD-like phosphatase"/>
    <property type="match status" value="1"/>
</dbReference>
<dbReference type="PANTHER" id="PTHR43606:SF2">
    <property type="entry name" value="ALKALINE PHOSPHATASE FAMILY PROTEIN (AFU_ORTHOLOGUE AFUA_5G03860)"/>
    <property type="match status" value="1"/>
</dbReference>
<dbReference type="AlphaFoldDB" id="A0A813FCX8"/>
<gene>
    <name evidence="5" type="ORF">PGLA1383_LOCUS29876</name>
</gene>
<proteinExistence type="predicted"/>
<evidence type="ECO:0000313" key="6">
    <source>
        <dbReference type="Proteomes" id="UP000654075"/>
    </source>
</evidence>
<dbReference type="InterPro" id="IPR029052">
    <property type="entry name" value="Metallo-depent_PP-like"/>
</dbReference>
<feature type="signal peptide" evidence="2">
    <location>
        <begin position="1"/>
        <end position="20"/>
    </location>
</feature>
<dbReference type="Pfam" id="PF16655">
    <property type="entry name" value="PhoD_N"/>
    <property type="match status" value="1"/>
</dbReference>
<dbReference type="InterPro" id="IPR038607">
    <property type="entry name" value="PhoD-like_sf"/>
</dbReference>
<keyword evidence="2" id="KW-0732">Signal</keyword>
<evidence type="ECO:0000313" key="5">
    <source>
        <dbReference type="EMBL" id="CAE8612079.1"/>
    </source>
</evidence>
<dbReference type="OrthoDB" id="44589at2759"/>
<comment type="caution">
    <text evidence="5">The sequence shown here is derived from an EMBL/GenBank/DDBJ whole genome shotgun (WGS) entry which is preliminary data.</text>
</comment>
<dbReference type="InterPro" id="IPR032093">
    <property type="entry name" value="PhoD_N"/>
</dbReference>
<dbReference type="OMA" id="LESNTHY"/>
<dbReference type="SUPFAM" id="SSF56300">
    <property type="entry name" value="Metallo-dependent phosphatases"/>
    <property type="match status" value="1"/>
</dbReference>
<keyword evidence="6" id="KW-1185">Reference proteome</keyword>
<feature type="domain" description="PhoD-like phosphatase metallophosphatase" evidence="3">
    <location>
        <begin position="209"/>
        <end position="653"/>
    </location>
</feature>
<dbReference type="CDD" id="cd07389">
    <property type="entry name" value="MPP_PhoD"/>
    <property type="match status" value="1"/>
</dbReference>
<dbReference type="EMBL" id="CAJNNV010025078">
    <property type="protein sequence ID" value="CAE8612079.1"/>
    <property type="molecule type" value="Genomic_DNA"/>
</dbReference>
<evidence type="ECO:0000256" key="1">
    <source>
        <dbReference type="SAM" id="MobiDB-lite"/>
    </source>
</evidence>
<feature type="compositionally biased region" description="Low complexity" evidence="1">
    <location>
        <begin position="761"/>
        <end position="774"/>
    </location>
</feature>
<dbReference type="InterPro" id="IPR052900">
    <property type="entry name" value="Phospholipid_Metab_Enz"/>
</dbReference>
<protein>
    <recommendedName>
        <fullName evidence="7">PhoD-like phosphatase metallophosphatase domain-containing protein</fullName>
    </recommendedName>
</protein>
<accession>A0A813FCX8</accession>
<organism evidence="5 6">
    <name type="scientific">Polarella glacialis</name>
    <name type="common">Dinoflagellate</name>
    <dbReference type="NCBI Taxonomy" id="89957"/>
    <lineage>
        <taxon>Eukaryota</taxon>
        <taxon>Sar</taxon>
        <taxon>Alveolata</taxon>
        <taxon>Dinophyceae</taxon>
        <taxon>Suessiales</taxon>
        <taxon>Suessiaceae</taxon>
        <taxon>Polarella</taxon>
    </lineage>
</organism>
<name>A0A813FCX8_POLGL</name>
<dbReference type="InterPro" id="IPR018946">
    <property type="entry name" value="PhoD-like_MPP"/>
</dbReference>
<dbReference type="Proteomes" id="UP000654075">
    <property type="component" value="Unassembled WGS sequence"/>
</dbReference>
<evidence type="ECO:0000256" key="2">
    <source>
        <dbReference type="SAM" id="SignalP"/>
    </source>
</evidence>
<feature type="region of interest" description="Disordered" evidence="1">
    <location>
        <begin position="761"/>
        <end position="782"/>
    </location>
</feature>
<evidence type="ECO:0000259" key="3">
    <source>
        <dbReference type="Pfam" id="PF09423"/>
    </source>
</evidence>
<dbReference type="Gene3D" id="2.60.40.380">
    <property type="entry name" value="Purple acid phosphatase-like, N-terminal"/>
    <property type="match status" value="1"/>
</dbReference>
<evidence type="ECO:0000259" key="4">
    <source>
        <dbReference type="Pfam" id="PF16655"/>
    </source>
</evidence>
<reference evidence="5" key="1">
    <citation type="submission" date="2021-02" db="EMBL/GenBank/DDBJ databases">
        <authorList>
            <person name="Dougan E. K."/>
            <person name="Rhodes N."/>
            <person name="Thang M."/>
            <person name="Chan C."/>
        </authorList>
    </citation>
    <scope>NUCLEOTIDE SEQUENCE</scope>
</reference>
<feature type="domain" description="Phospholipase D N-terminal" evidence="4">
    <location>
        <begin position="93"/>
        <end position="197"/>
    </location>
</feature>
<feature type="chain" id="PRO_5032538792" description="PhoD-like phosphatase metallophosphatase domain-containing protein" evidence="2">
    <location>
        <begin position="21"/>
        <end position="976"/>
    </location>
</feature>
<sequence>MMNAAIASLVAALLVARGAAFDHESISQMLLASEKNMTVSEASATLRGELKAHQEEGQVEDESQVYREMRRRLAGTAGPKLAGDFGGKAGFYHGVASGDLLAKSVIIWTRYTPLSADEVVSIQYRIAVNKATDAVKQEDLLNPAVNKAVKVGTVNTSAASDWTVKLDMTGLEPGTAYVYGFTVDGGTTASHVGMTNTAPVGPVSEMNYAVFSCAHWGFGYFHAYDVAATIKNLDFWIHVGDYIYEYGNFSTYGSESMRGVSFEPPWEIVTLQDYRLRHGQYNTDEALLNLRRRAPMIAIWDDLELANNAYVDGAENHQEMCGANEASSAADQSRAGCDSGEGKYSDRMKAATKAYMEWMPVRRRAGTTGLVDTSITQIIEWGDLATIVGLDTRLKVRWKDPTIGLSFWASDVVVLATVNKNMSKWMESPLVGQFKAAAKVLQDARANESFAQLGSDQRQIMEDAFKASKAAGKPWQIYAAGTMMGPQATPNFAALPDFVSAALKPSAQAIVDGLHNTSSFARQCTAGAMFEVPWNSDGFDGFSYERGLILESFKQNTNNPIVLGGDLHDSRAWTLFDGGVAQSGTPVAVNLGAPRVTAPGWGRSLSGMFQSPGPSMLDFIHKSFMAGNPGLKYANTKDKGFFAVKATKTRHVAEFYLINDNTSAPASPSYTTKNYKDARTAGRLTAPYYCGTSLVTTAGSKGSLAEQASCEVVFQTGSWPAEWSTIKLPAYTITATTTTITTTQITTATTAATTAAVTSAAPPSLTSSSTRSPTVATTSMAPDTTTMAPASVTVTKVKGTMALDVPSCKAFTERKGAVGAVAAGIARLTGVLLTSLEVTLTCSRRLTSEGLPARRLEAVNGAYEITVPEGSAAITADSVSSAITSAGSDGLTTKIAAAMTAVGITDIVVKVNSISTPKASTFKAEVATTTTTTKAAAAAQVTSAAIKPEQVSSAAIKENYKIWIAAGLPYFAVSLW</sequence>
<dbReference type="Pfam" id="PF09423">
    <property type="entry name" value="PhoD"/>
    <property type="match status" value="1"/>
</dbReference>
<evidence type="ECO:0008006" key="7">
    <source>
        <dbReference type="Google" id="ProtNLM"/>
    </source>
</evidence>
<dbReference type="PANTHER" id="PTHR43606">
    <property type="entry name" value="PHOSPHATASE, PUTATIVE (AFU_ORTHOLOGUE AFUA_6G08710)-RELATED"/>
    <property type="match status" value="1"/>
</dbReference>